<reference evidence="2" key="1">
    <citation type="submission" date="2023-08" db="EMBL/GenBank/DDBJ databases">
        <title>Black Yeasts Isolated from many extreme environments.</title>
        <authorList>
            <person name="Coleine C."/>
            <person name="Stajich J.E."/>
            <person name="Selbmann L."/>
        </authorList>
    </citation>
    <scope>NUCLEOTIDE SEQUENCE</scope>
    <source>
        <strain evidence="2">CCFEE 5401</strain>
    </source>
</reference>
<name>A0AAN7YPY9_9PEZI</name>
<feature type="compositionally biased region" description="Polar residues" evidence="1">
    <location>
        <begin position="23"/>
        <end position="42"/>
    </location>
</feature>
<comment type="caution">
    <text evidence="2">The sequence shown here is derived from an EMBL/GenBank/DDBJ whole genome shotgun (WGS) entry which is preliminary data.</text>
</comment>
<gene>
    <name evidence="2" type="ORF">LTR62_006376</name>
</gene>
<dbReference type="EMBL" id="JAVRRL010000055">
    <property type="protein sequence ID" value="KAK5110009.1"/>
    <property type="molecule type" value="Genomic_DNA"/>
</dbReference>
<proteinExistence type="predicted"/>
<protein>
    <submittedName>
        <fullName evidence="2">Uncharacterized protein</fullName>
    </submittedName>
</protein>
<organism evidence="2 3">
    <name type="scientific">Meristemomyces frigidus</name>
    <dbReference type="NCBI Taxonomy" id="1508187"/>
    <lineage>
        <taxon>Eukaryota</taxon>
        <taxon>Fungi</taxon>
        <taxon>Dikarya</taxon>
        <taxon>Ascomycota</taxon>
        <taxon>Pezizomycotina</taxon>
        <taxon>Dothideomycetes</taxon>
        <taxon>Dothideomycetidae</taxon>
        <taxon>Mycosphaerellales</taxon>
        <taxon>Teratosphaeriaceae</taxon>
        <taxon>Meristemomyces</taxon>
    </lineage>
</organism>
<dbReference type="AlphaFoldDB" id="A0AAN7YPY9"/>
<accession>A0AAN7YPY9</accession>
<sequence>MPRTKTEQGVSSKARRSVDSLALDSNMTGTSSTLVPQTNTPFNAGRRMSKSEQHSPRIPAIDPYCSVHGLPEFSSIDFSSLGPVMTNQSMQSLSSDLYDLTPIEPLSALGDGSFDPWSAMPSADSAIMPNNNPFGVWPTNSDISGLAQPALTAASSGTQSEIDEIPLIDEAPAFGMPSIQEDTNTADFAHTNDSQASGTYNRRSLPANFFMGMNPDTEWPLNIDDVVPTQAATEATHFPSYSYNDDMWEGSNLPAITDVPKRHAHNSLPTVARPPSRSVGPLSAPSDDVMKALFPEMNFDGGYFSSSNMGQDFGMSSVDNTNSVNAMSGLDFGPMNEGTDFATEDVDFTSQQWTEGSMNMTNDNFGPSFDLNQDYSNPGFDVNWSQ</sequence>
<feature type="region of interest" description="Disordered" evidence="1">
    <location>
        <begin position="1"/>
        <end position="57"/>
    </location>
</feature>
<evidence type="ECO:0000313" key="2">
    <source>
        <dbReference type="EMBL" id="KAK5110009.1"/>
    </source>
</evidence>
<dbReference type="Proteomes" id="UP001310890">
    <property type="component" value="Unassembled WGS sequence"/>
</dbReference>
<evidence type="ECO:0000256" key="1">
    <source>
        <dbReference type="SAM" id="MobiDB-lite"/>
    </source>
</evidence>
<evidence type="ECO:0000313" key="3">
    <source>
        <dbReference type="Proteomes" id="UP001310890"/>
    </source>
</evidence>